<dbReference type="AlphaFoldDB" id="A0A1T4LAX7"/>
<evidence type="ECO:0000256" key="1">
    <source>
        <dbReference type="ARBA" id="ARBA00007261"/>
    </source>
</evidence>
<dbReference type="Pfam" id="PF05193">
    <property type="entry name" value="Peptidase_M16_C"/>
    <property type="match status" value="1"/>
</dbReference>
<organism evidence="3 4">
    <name type="scientific">Treponema berlinense</name>
    <dbReference type="NCBI Taxonomy" id="225004"/>
    <lineage>
        <taxon>Bacteria</taxon>
        <taxon>Pseudomonadati</taxon>
        <taxon>Spirochaetota</taxon>
        <taxon>Spirochaetia</taxon>
        <taxon>Spirochaetales</taxon>
        <taxon>Treponemataceae</taxon>
        <taxon>Treponema</taxon>
    </lineage>
</organism>
<keyword evidence="4" id="KW-1185">Reference proteome</keyword>
<dbReference type="GeneID" id="303366720"/>
<sequence>MNFSSLFCNFFKTKKFFAGILFFLNAFFLFSFSQSDIKTFTLENGFKVFFLEDEATATVRIELNIKAGTKNQNPQNAGFFSLYANLLGLEISPDCVKIEKTVAPAQTEKIFIGLAEYFKPNFISDKKLNEELKKSQFSLKEFASSPAGFINQAIDSRIFYEEPWKTESGIFPKTFNSVSINEARTILTQIHDEYYSPQNAILYISGNITEKTALSLAKKYFEKPVRRPQNHFSEEKKFKISENQKIQKKFVITDDQLSLDLTQIVLQYTDFFPEEAELMAAVFNKNNSSFKKLLLKQRNLAIRSPQYMDVSSVPKNSRERLIIQAICEKTKVGPAVQGELFLEMSQEKERISSQEAESVLREINSSFAKISDNSTLLMKNLAIFNRTSGGLAEDFFAKNDKLNSISAEKLNESYENAKPYVFILCNTKNYTKHANEFKKYGYERITQKNGAWYLLPQYKNFINEENFQDKKENQPSEEDFNFSARRFIQKSREEFSQFTLKNGIPVTIKNSSSKNTATVMLSIAGGELLFAEKNAGLASVLANSLSAMIQWQLDELYKTGKLNSQASVNARTNSENSVLTVNCSAKDINACLEAMAYCTIFGDISPALADGISYDLRTQWRIKTGSADFQLLCEAARTIYEKPVSALYEDTKDKPAQMEFTEIQAAYPKILDCTRFSIILTGGIYQSEELKASLNSTFGELQSLSQTQNIQLKVKKLPLPKKIKRIPLRHQFFTDVSADKAGPRPAILVPTTDFSDPLLFMLETPDISSTDNAIFNALLYFLKDSLQKKLEEFGQEAKVFPADSDLPYARIVITKVKHYLQTEKIYEQAIKEISQELKKIINTDTHGFKDLEKDDFLSELENQWIINELEKTSTNEGTAFLIQKGLSSGNPELYLDQYEAVSKATAEDYYLVFSSYLEDFPRMRIYSADTKR</sequence>
<dbReference type="SUPFAM" id="SSF63411">
    <property type="entry name" value="LuxS/MPP-like metallohydrolase"/>
    <property type="match status" value="2"/>
</dbReference>
<dbReference type="InterPro" id="IPR050361">
    <property type="entry name" value="MPP/UQCRC_Complex"/>
</dbReference>
<protein>
    <submittedName>
        <fullName evidence="3">Predicted Zn-dependent peptidase</fullName>
    </submittedName>
</protein>
<dbReference type="STRING" id="225004.SAMN02745152_00450"/>
<dbReference type="Gene3D" id="3.30.830.10">
    <property type="entry name" value="Metalloenzyme, LuxS/M16 peptidase-like"/>
    <property type="match status" value="2"/>
</dbReference>
<dbReference type="PANTHER" id="PTHR11851">
    <property type="entry name" value="METALLOPROTEASE"/>
    <property type="match status" value="1"/>
</dbReference>
<dbReference type="InterPro" id="IPR007863">
    <property type="entry name" value="Peptidase_M16_C"/>
</dbReference>
<dbReference type="Proteomes" id="UP000190395">
    <property type="component" value="Unassembled WGS sequence"/>
</dbReference>
<dbReference type="EMBL" id="FUXC01000002">
    <property type="protein sequence ID" value="SJZ51647.1"/>
    <property type="molecule type" value="Genomic_DNA"/>
</dbReference>
<gene>
    <name evidence="3" type="ORF">SAMN02745152_00450</name>
</gene>
<name>A0A1T4LAX7_9SPIR</name>
<reference evidence="3 4" key="1">
    <citation type="submission" date="2017-02" db="EMBL/GenBank/DDBJ databases">
        <authorList>
            <person name="Peterson S.W."/>
        </authorList>
    </citation>
    <scope>NUCLEOTIDE SEQUENCE [LARGE SCALE GENOMIC DNA]</scope>
    <source>
        <strain evidence="3 4">ATCC BAA-909</strain>
    </source>
</reference>
<feature type="domain" description="Peptidase M16 C-terminal" evidence="2">
    <location>
        <begin position="187"/>
        <end position="283"/>
    </location>
</feature>
<evidence type="ECO:0000313" key="3">
    <source>
        <dbReference type="EMBL" id="SJZ51647.1"/>
    </source>
</evidence>
<evidence type="ECO:0000259" key="2">
    <source>
        <dbReference type="Pfam" id="PF05193"/>
    </source>
</evidence>
<dbReference type="InterPro" id="IPR011249">
    <property type="entry name" value="Metalloenz_LuxS/M16"/>
</dbReference>
<evidence type="ECO:0000313" key="4">
    <source>
        <dbReference type="Proteomes" id="UP000190395"/>
    </source>
</evidence>
<comment type="similarity">
    <text evidence="1">Belongs to the peptidase M16 family.</text>
</comment>
<accession>A0A1T4LAX7</accession>
<dbReference type="RefSeq" id="WP_078930210.1">
    <property type="nucleotide sequence ID" value="NZ_FUXC01000002.1"/>
</dbReference>
<dbReference type="GO" id="GO:0046872">
    <property type="term" value="F:metal ion binding"/>
    <property type="evidence" value="ECO:0007669"/>
    <property type="project" value="InterPro"/>
</dbReference>
<dbReference type="PANTHER" id="PTHR11851:SF49">
    <property type="entry name" value="MITOCHONDRIAL-PROCESSING PEPTIDASE SUBUNIT ALPHA"/>
    <property type="match status" value="1"/>
</dbReference>
<proteinExistence type="inferred from homology"/>
<dbReference type="OrthoDB" id="353437at2"/>